<evidence type="ECO:0000313" key="3">
    <source>
        <dbReference type="Proteomes" id="UP000736787"/>
    </source>
</evidence>
<proteinExistence type="predicted"/>
<comment type="caution">
    <text evidence="2">The sequence shown here is derived from an EMBL/GenBank/DDBJ whole genome shotgun (WGS) entry which is preliminary data.</text>
</comment>
<dbReference type="EMBL" id="RCMK01002428">
    <property type="protein sequence ID" value="KAG2881430.1"/>
    <property type="molecule type" value="Genomic_DNA"/>
</dbReference>
<reference evidence="2" key="1">
    <citation type="submission" date="2018-10" db="EMBL/GenBank/DDBJ databases">
        <title>Effector identification in a new, highly contiguous assembly of the strawberry crown rot pathogen Phytophthora cactorum.</title>
        <authorList>
            <person name="Armitage A.D."/>
            <person name="Nellist C.F."/>
            <person name="Bates H."/>
            <person name="Vickerstaff R.J."/>
            <person name="Harrison R.J."/>
        </authorList>
    </citation>
    <scope>NUCLEOTIDE SEQUENCE</scope>
    <source>
        <strain evidence="1">15-7</strain>
        <strain evidence="2">4040</strain>
    </source>
</reference>
<dbReference type="Proteomes" id="UP000736787">
    <property type="component" value="Unassembled WGS sequence"/>
</dbReference>
<sequence length="121" mass="12783">GQRCLVGTDAREVLGHLPHVVLQHVPVHVLVVPRSVADTSLESFSIGGADSHGGGNGEGGPCVRQGRLESETWTGSKAICVGVAATWRLGLLPTVRDTHVRRKTSLQSPHGCHLYGVESYG</sequence>
<evidence type="ECO:0000313" key="2">
    <source>
        <dbReference type="EMBL" id="KAG2881430.1"/>
    </source>
</evidence>
<gene>
    <name evidence="1" type="ORF">PC113_g23615</name>
    <name evidence="2" type="ORF">PC117_g26391</name>
</gene>
<evidence type="ECO:0000313" key="1">
    <source>
        <dbReference type="EMBL" id="KAG2811904.1"/>
    </source>
</evidence>
<name>A0A8T1AHX3_9STRA</name>
<protein>
    <submittedName>
        <fullName evidence="2">Uncharacterized protein</fullName>
    </submittedName>
</protein>
<dbReference type="AlphaFoldDB" id="A0A8T1AHX3"/>
<accession>A0A8T1AHX3</accession>
<dbReference type="Proteomes" id="UP000735874">
    <property type="component" value="Unassembled WGS sequence"/>
</dbReference>
<organism evidence="2 3">
    <name type="scientific">Phytophthora cactorum</name>
    <dbReference type="NCBI Taxonomy" id="29920"/>
    <lineage>
        <taxon>Eukaryota</taxon>
        <taxon>Sar</taxon>
        <taxon>Stramenopiles</taxon>
        <taxon>Oomycota</taxon>
        <taxon>Peronosporomycetes</taxon>
        <taxon>Peronosporales</taxon>
        <taxon>Peronosporaceae</taxon>
        <taxon>Phytophthora</taxon>
    </lineage>
</organism>
<dbReference type="EMBL" id="RCMG01002300">
    <property type="protein sequence ID" value="KAG2811904.1"/>
    <property type="molecule type" value="Genomic_DNA"/>
</dbReference>
<feature type="non-terminal residue" evidence="2">
    <location>
        <position position="121"/>
    </location>
</feature>